<accession>A0A804P3P5</accession>
<protein>
    <recommendedName>
        <fullName evidence="1">Nuclear pore complex protein NUP96 C-terminal domain-containing protein</fullName>
    </recommendedName>
</protein>
<dbReference type="Pfam" id="PF12110">
    <property type="entry name" value="Nup96"/>
    <property type="match status" value="2"/>
</dbReference>
<sequence>MSNRSDLAQTLDQWKMNGLDFDYIEEDWLKVYMLLAGNVQAAFLDLLIDWKRYLGLIMWYQLSPDTPLDIQTMFSAFSSSFDPLDYHFIWHQRSILEAVEAFSSNDLHLLDLSFVYQLLCLGRCHWAIYVILHMLYLDDAPYIHEKLIREVLSQYCESWSRDDAQRQYIVELGIPEEWMHEALALYHEYYGDKQGALENLIQCDNGRKLILFS</sequence>
<evidence type="ECO:0000259" key="1">
    <source>
        <dbReference type="Pfam" id="PF12110"/>
    </source>
</evidence>
<feature type="domain" description="Nuclear pore complex protein NUP96 C-terminal" evidence="1">
    <location>
        <begin position="2"/>
        <end position="68"/>
    </location>
</feature>
<keyword evidence="3" id="KW-1185">Reference proteome</keyword>
<reference evidence="3" key="1">
    <citation type="journal article" date="2009" name="Science">
        <title>The B73 maize genome: complexity, diversity, and dynamics.</title>
        <authorList>
            <person name="Schnable P.S."/>
            <person name="Ware D."/>
            <person name="Fulton R.S."/>
            <person name="Stein J.C."/>
            <person name="Wei F."/>
            <person name="Pasternak S."/>
            <person name="Liang C."/>
            <person name="Zhang J."/>
            <person name="Fulton L."/>
            <person name="Graves T.A."/>
            <person name="Minx P."/>
            <person name="Reily A.D."/>
            <person name="Courtney L."/>
            <person name="Kruchowski S.S."/>
            <person name="Tomlinson C."/>
            <person name="Strong C."/>
            <person name="Delehaunty K."/>
            <person name="Fronick C."/>
            <person name="Courtney B."/>
            <person name="Rock S.M."/>
            <person name="Belter E."/>
            <person name="Du F."/>
            <person name="Kim K."/>
            <person name="Abbott R.M."/>
            <person name="Cotton M."/>
            <person name="Levy A."/>
            <person name="Marchetto P."/>
            <person name="Ochoa K."/>
            <person name="Jackson S.M."/>
            <person name="Gillam B."/>
            <person name="Chen W."/>
            <person name="Yan L."/>
            <person name="Higginbotham J."/>
            <person name="Cardenas M."/>
            <person name="Waligorski J."/>
            <person name="Applebaum E."/>
            <person name="Phelps L."/>
            <person name="Falcone J."/>
            <person name="Kanchi K."/>
            <person name="Thane T."/>
            <person name="Scimone A."/>
            <person name="Thane N."/>
            <person name="Henke J."/>
            <person name="Wang T."/>
            <person name="Ruppert J."/>
            <person name="Shah N."/>
            <person name="Rotter K."/>
            <person name="Hodges J."/>
            <person name="Ingenthron E."/>
            <person name="Cordes M."/>
            <person name="Kohlberg S."/>
            <person name="Sgro J."/>
            <person name="Delgado B."/>
            <person name="Mead K."/>
            <person name="Chinwalla A."/>
            <person name="Leonard S."/>
            <person name="Crouse K."/>
            <person name="Collura K."/>
            <person name="Kudrna D."/>
            <person name="Currie J."/>
            <person name="He R."/>
            <person name="Angelova A."/>
            <person name="Rajasekar S."/>
            <person name="Mueller T."/>
            <person name="Lomeli R."/>
            <person name="Scara G."/>
            <person name="Ko A."/>
            <person name="Delaney K."/>
            <person name="Wissotski M."/>
            <person name="Lopez G."/>
            <person name="Campos D."/>
            <person name="Braidotti M."/>
            <person name="Ashley E."/>
            <person name="Golser W."/>
            <person name="Kim H."/>
            <person name="Lee S."/>
            <person name="Lin J."/>
            <person name="Dujmic Z."/>
            <person name="Kim W."/>
            <person name="Talag J."/>
            <person name="Zuccolo A."/>
            <person name="Fan C."/>
            <person name="Sebastian A."/>
            <person name="Kramer M."/>
            <person name="Spiegel L."/>
            <person name="Nascimento L."/>
            <person name="Zutavern T."/>
            <person name="Miller B."/>
            <person name="Ambroise C."/>
            <person name="Muller S."/>
            <person name="Spooner W."/>
            <person name="Narechania A."/>
            <person name="Ren L."/>
            <person name="Wei S."/>
            <person name="Kumari S."/>
            <person name="Faga B."/>
            <person name="Levy M.J."/>
            <person name="McMahan L."/>
            <person name="Van Buren P."/>
            <person name="Vaughn M.W."/>
            <person name="Ying K."/>
            <person name="Yeh C.-T."/>
            <person name="Emrich S.J."/>
            <person name="Jia Y."/>
            <person name="Kalyanaraman A."/>
            <person name="Hsia A.-P."/>
            <person name="Barbazuk W.B."/>
            <person name="Baucom R.S."/>
            <person name="Brutnell T.P."/>
            <person name="Carpita N.C."/>
            <person name="Chaparro C."/>
            <person name="Chia J.-M."/>
            <person name="Deragon J.-M."/>
            <person name="Estill J.C."/>
            <person name="Fu Y."/>
            <person name="Jeddeloh J.A."/>
            <person name="Han Y."/>
            <person name="Lee H."/>
            <person name="Li P."/>
            <person name="Lisch D.R."/>
            <person name="Liu S."/>
            <person name="Liu Z."/>
            <person name="Nagel D.H."/>
            <person name="McCann M.C."/>
            <person name="SanMiguel P."/>
            <person name="Myers A.M."/>
            <person name="Nettleton D."/>
            <person name="Nguyen J."/>
            <person name="Penning B.W."/>
            <person name="Ponnala L."/>
            <person name="Schneider K.L."/>
            <person name="Schwartz D.C."/>
            <person name="Sharma A."/>
            <person name="Soderlund C."/>
            <person name="Springer N.M."/>
            <person name="Sun Q."/>
            <person name="Wang H."/>
            <person name="Waterman M."/>
            <person name="Westerman R."/>
            <person name="Wolfgruber T.K."/>
            <person name="Yang L."/>
            <person name="Yu Y."/>
            <person name="Zhang L."/>
            <person name="Zhou S."/>
            <person name="Zhu Q."/>
            <person name="Bennetzen J.L."/>
            <person name="Dawe R.K."/>
            <person name="Jiang J."/>
            <person name="Jiang N."/>
            <person name="Presting G.G."/>
            <person name="Wessler S.R."/>
            <person name="Aluru S."/>
            <person name="Martienssen R.A."/>
            <person name="Clifton S.W."/>
            <person name="McCombie W.R."/>
            <person name="Wing R.A."/>
            <person name="Wilson R.K."/>
        </authorList>
    </citation>
    <scope>NUCLEOTIDE SEQUENCE [LARGE SCALE GENOMIC DNA]</scope>
    <source>
        <strain evidence="3">cv. B73</strain>
    </source>
</reference>
<evidence type="ECO:0000313" key="2">
    <source>
        <dbReference type="EnsemblPlants" id="Zm00001eb206280_P001"/>
    </source>
</evidence>
<evidence type="ECO:0000313" key="3">
    <source>
        <dbReference type="Proteomes" id="UP000007305"/>
    </source>
</evidence>
<reference evidence="2" key="2">
    <citation type="submission" date="2019-07" db="EMBL/GenBank/DDBJ databases">
        <authorList>
            <person name="Seetharam A."/>
            <person name="Woodhouse M."/>
            <person name="Cannon E."/>
        </authorList>
    </citation>
    <scope>NUCLEOTIDE SEQUENCE [LARGE SCALE GENOMIC DNA]</scope>
    <source>
        <strain evidence="2">cv. B73</strain>
    </source>
</reference>
<dbReference type="InParanoid" id="A0A804P3P5"/>
<dbReference type="InterPro" id="IPR021967">
    <property type="entry name" value="Nup98_C"/>
</dbReference>
<reference evidence="2" key="3">
    <citation type="submission" date="2021-05" db="UniProtKB">
        <authorList>
            <consortium name="EnsemblPlants"/>
        </authorList>
    </citation>
    <scope>IDENTIFICATION</scope>
    <source>
        <strain evidence="2">cv. B73</strain>
    </source>
</reference>
<dbReference type="Proteomes" id="UP000007305">
    <property type="component" value="Chromosome 4"/>
</dbReference>
<dbReference type="EnsemblPlants" id="Zm00001eb206280_T001">
    <property type="protein sequence ID" value="Zm00001eb206280_P001"/>
    <property type="gene ID" value="Zm00001eb206280"/>
</dbReference>
<organism evidence="2 3">
    <name type="scientific">Zea mays</name>
    <name type="common">Maize</name>
    <dbReference type="NCBI Taxonomy" id="4577"/>
    <lineage>
        <taxon>Eukaryota</taxon>
        <taxon>Viridiplantae</taxon>
        <taxon>Streptophyta</taxon>
        <taxon>Embryophyta</taxon>
        <taxon>Tracheophyta</taxon>
        <taxon>Spermatophyta</taxon>
        <taxon>Magnoliopsida</taxon>
        <taxon>Liliopsida</taxon>
        <taxon>Poales</taxon>
        <taxon>Poaceae</taxon>
        <taxon>PACMAD clade</taxon>
        <taxon>Panicoideae</taxon>
        <taxon>Andropogonodae</taxon>
        <taxon>Andropogoneae</taxon>
        <taxon>Tripsacinae</taxon>
        <taxon>Zea</taxon>
    </lineage>
</organism>
<proteinExistence type="predicted"/>
<feature type="domain" description="Nuclear pore complex protein NUP96 C-terminal" evidence="1">
    <location>
        <begin position="69"/>
        <end position="186"/>
    </location>
</feature>
<name>A0A804P3P5_MAIZE</name>
<dbReference type="Gene3D" id="1.25.40.690">
    <property type="match status" value="1"/>
</dbReference>
<dbReference type="AlphaFoldDB" id="A0A804P3P5"/>
<dbReference type="Gramene" id="Zm00001eb206280_T001">
    <property type="protein sequence ID" value="Zm00001eb206280_P001"/>
    <property type="gene ID" value="Zm00001eb206280"/>
</dbReference>